<dbReference type="Gene3D" id="3.40.50.1400">
    <property type="match status" value="1"/>
</dbReference>
<dbReference type="PANTHER" id="PTHR33542:SF3">
    <property type="entry name" value="SIROHYDROCHLORIN FERROCHELATASE, CHLOROPLASTIC"/>
    <property type="match status" value="1"/>
</dbReference>
<dbReference type="NCBIfam" id="NF002090">
    <property type="entry name" value="PRK00923.1"/>
    <property type="match status" value="1"/>
</dbReference>
<keyword evidence="3 5" id="KW-0456">Lyase</keyword>
<dbReference type="GO" id="GO:0016852">
    <property type="term" value="F:sirohydrochlorin cobaltochelatase activity"/>
    <property type="evidence" value="ECO:0007669"/>
    <property type="project" value="UniProtKB-EC"/>
</dbReference>
<dbReference type="InterPro" id="IPR050963">
    <property type="entry name" value="Sirohydro_Cobaltochel/CbiX"/>
</dbReference>
<evidence type="ECO:0000256" key="2">
    <source>
        <dbReference type="ARBA" id="ARBA00022723"/>
    </source>
</evidence>
<dbReference type="GO" id="GO:0046872">
    <property type="term" value="F:metal ion binding"/>
    <property type="evidence" value="ECO:0007669"/>
    <property type="project" value="UniProtKB-KW"/>
</dbReference>
<evidence type="ECO:0000313" key="6">
    <source>
        <dbReference type="Proteomes" id="UP000730161"/>
    </source>
</evidence>
<dbReference type="Pfam" id="PF01903">
    <property type="entry name" value="CbiX"/>
    <property type="match status" value="1"/>
</dbReference>
<name>A0A8J7W6R8_9EURY</name>
<dbReference type="RefSeq" id="WP_211531116.1">
    <property type="nucleotide sequence ID" value="NZ_JWHL01000012.1"/>
</dbReference>
<dbReference type="AlphaFoldDB" id="A0A8J7W6R8"/>
<evidence type="ECO:0000256" key="4">
    <source>
        <dbReference type="ARBA" id="ARBA00023285"/>
    </source>
</evidence>
<dbReference type="GO" id="GO:0009236">
    <property type="term" value="P:cobalamin biosynthetic process"/>
    <property type="evidence" value="ECO:0007669"/>
    <property type="project" value="UniProtKB-KW"/>
</dbReference>
<accession>A0A8J7W6R8</accession>
<keyword evidence="1" id="KW-0169">Cobalamin biosynthesis</keyword>
<evidence type="ECO:0000256" key="3">
    <source>
        <dbReference type="ARBA" id="ARBA00023239"/>
    </source>
</evidence>
<dbReference type="InterPro" id="IPR002762">
    <property type="entry name" value="CbiX-like"/>
</dbReference>
<organism evidence="5 6">
    <name type="scientific">Methanocalculus chunghsingensis</name>
    <dbReference type="NCBI Taxonomy" id="156457"/>
    <lineage>
        <taxon>Archaea</taxon>
        <taxon>Methanobacteriati</taxon>
        <taxon>Methanobacteriota</taxon>
        <taxon>Stenosarchaea group</taxon>
        <taxon>Methanomicrobia</taxon>
        <taxon>Methanomicrobiales</taxon>
        <taxon>Methanocalculaceae</taxon>
        <taxon>Methanocalculus</taxon>
    </lineage>
</organism>
<dbReference type="OrthoDB" id="11653at2157"/>
<keyword evidence="6" id="KW-1185">Reference proteome</keyword>
<gene>
    <name evidence="5" type="ORF">RJ53_07850</name>
</gene>
<comment type="caution">
    <text evidence="5">The sequence shown here is derived from an EMBL/GenBank/DDBJ whole genome shotgun (WGS) entry which is preliminary data.</text>
</comment>
<protein>
    <submittedName>
        <fullName evidence="5">Sirohydrochlorin cobaltochelatase</fullName>
        <ecNumber evidence="5">4.99.1.3</ecNumber>
    </submittedName>
</protein>
<proteinExistence type="predicted"/>
<reference evidence="5" key="1">
    <citation type="submission" date="2014-12" db="EMBL/GenBank/DDBJ databases">
        <authorList>
            <person name="Huang H.-H."/>
            <person name="Chen S.-C."/>
            <person name="Lai M.-C."/>
        </authorList>
    </citation>
    <scope>NUCLEOTIDE SEQUENCE</scope>
    <source>
        <strain evidence="5">K1F9705b</strain>
    </source>
</reference>
<dbReference type="Proteomes" id="UP000730161">
    <property type="component" value="Unassembled WGS sequence"/>
</dbReference>
<dbReference type="PANTHER" id="PTHR33542">
    <property type="entry name" value="SIROHYDROCHLORIN FERROCHELATASE, CHLOROPLASTIC"/>
    <property type="match status" value="1"/>
</dbReference>
<keyword evidence="4" id="KW-0170">Cobalt</keyword>
<dbReference type="EMBL" id="JWHL01000012">
    <property type="protein sequence ID" value="MBR1369409.1"/>
    <property type="molecule type" value="Genomic_DNA"/>
</dbReference>
<dbReference type="EC" id="4.99.1.3" evidence="5"/>
<keyword evidence="2" id="KW-0479">Metal-binding</keyword>
<dbReference type="CDD" id="cd03416">
    <property type="entry name" value="CbiX_SirB_N"/>
    <property type="match status" value="1"/>
</dbReference>
<dbReference type="SUPFAM" id="SSF53800">
    <property type="entry name" value="Chelatase"/>
    <property type="match status" value="1"/>
</dbReference>
<evidence type="ECO:0000313" key="5">
    <source>
        <dbReference type="EMBL" id="MBR1369409.1"/>
    </source>
</evidence>
<sequence length="134" mass="14659">MTKKGLLLVGHGSKLPHNKELIDNTASIMAAKNDEYIVKSGFMSLNEPTVEESLKAFESEDIDLLVVVPLFLAKGVHILKDIPGILGLGEGEKKGLFRMNEKEIPLLYADPIGGDPLLAELMLKNAENAIRDHL</sequence>
<evidence type="ECO:0000256" key="1">
    <source>
        <dbReference type="ARBA" id="ARBA00022573"/>
    </source>
</evidence>
<dbReference type="NCBIfam" id="NF033198">
    <property type="entry name" value="F430_CfbA"/>
    <property type="match status" value="1"/>
</dbReference>